<feature type="coiled-coil region" evidence="12">
    <location>
        <begin position="814"/>
        <end position="841"/>
    </location>
</feature>
<dbReference type="Pfam" id="PF08264">
    <property type="entry name" value="Anticodon_1"/>
    <property type="match status" value="1"/>
</dbReference>
<dbReference type="EMBL" id="PNBA02000022">
    <property type="protein sequence ID" value="KAG6386313.1"/>
    <property type="molecule type" value="Genomic_DNA"/>
</dbReference>
<proteinExistence type="inferred from homology"/>
<dbReference type="Gene3D" id="1.10.730.10">
    <property type="entry name" value="Isoleucyl-tRNA Synthetase, Domain 1"/>
    <property type="match status" value="1"/>
</dbReference>
<dbReference type="InterPro" id="IPR009008">
    <property type="entry name" value="Val/Leu/Ile-tRNA-synth_edit"/>
</dbReference>
<dbReference type="PANTHER" id="PTHR11946">
    <property type="entry name" value="VALYL-TRNA SYNTHETASES"/>
    <property type="match status" value="1"/>
</dbReference>
<dbReference type="PRINTS" id="PR00986">
    <property type="entry name" value="TRNASYNTHVAL"/>
</dbReference>
<dbReference type="AlphaFoldDB" id="A0A8X8W1L0"/>
<feature type="region of interest" description="Disordered" evidence="13">
    <location>
        <begin position="1"/>
        <end position="40"/>
    </location>
</feature>
<dbReference type="Gene3D" id="1.10.287.380">
    <property type="entry name" value="Valyl-tRNA synthetase, C-terminal domain"/>
    <property type="match status" value="1"/>
</dbReference>
<dbReference type="InterPro" id="IPR013155">
    <property type="entry name" value="M/V/L/I-tRNA-synth_anticd-bd"/>
</dbReference>
<dbReference type="InterPro" id="IPR037118">
    <property type="entry name" value="Val-tRNA_synth_C_sf"/>
</dbReference>
<evidence type="ECO:0000256" key="3">
    <source>
        <dbReference type="ARBA" id="ARBA00022490"/>
    </source>
</evidence>
<evidence type="ECO:0000256" key="12">
    <source>
        <dbReference type="SAM" id="Coils"/>
    </source>
</evidence>
<dbReference type="CDD" id="cd07962">
    <property type="entry name" value="Anticodon_Ia_Val"/>
    <property type="match status" value="1"/>
</dbReference>
<evidence type="ECO:0000313" key="17">
    <source>
        <dbReference type="Proteomes" id="UP000298416"/>
    </source>
</evidence>
<evidence type="ECO:0000256" key="13">
    <source>
        <dbReference type="SAM" id="MobiDB-lite"/>
    </source>
</evidence>
<evidence type="ECO:0000256" key="10">
    <source>
        <dbReference type="ARBA" id="ARBA00047552"/>
    </source>
</evidence>
<dbReference type="InterPro" id="IPR002300">
    <property type="entry name" value="aa-tRNA-synth_Ia"/>
</dbReference>
<keyword evidence="3" id="KW-0963">Cytoplasm</keyword>
<dbReference type="InterPro" id="IPR001412">
    <property type="entry name" value="aa-tRNA-synth_I_CS"/>
</dbReference>
<accession>A0A8X8W1L0</accession>
<dbReference type="GO" id="GO:0009791">
    <property type="term" value="P:post-embryonic development"/>
    <property type="evidence" value="ECO:0007669"/>
    <property type="project" value="UniProtKB-ARBA"/>
</dbReference>
<evidence type="ECO:0000256" key="4">
    <source>
        <dbReference type="ARBA" id="ARBA00022598"/>
    </source>
</evidence>
<dbReference type="GO" id="GO:0002161">
    <property type="term" value="F:aminoacyl-tRNA deacylase activity"/>
    <property type="evidence" value="ECO:0007669"/>
    <property type="project" value="InterPro"/>
</dbReference>
<feature type="domain" description="Aminoacyl-tRNA synthetase class Ia" evidence="14">
    <location>
        <begin position="150"/>
        <end position="591"/>
    </location>
</feature>
<evidence type="ECO:0000256" key="1">
    <source>
        <dbReference type="ARBA" id="ARBA00005594"/>
    </source>
</evidence>
<evidence type="ECO:0000256" key="2">
    <source>
        <dbReference type="ARBA" id="ARBA00013169"/>
    </source>
</evidence>
<keyword evidence="8 11" id="KW-0030">Aminoacyl-tRNA synthetase</keyword>
<dbReference type="Gene3D" id="3.40.50.620">
    <property type="entry name" value="HUPs"/>
    <property type="match status" value="2"/>
</dbReference>
<evidence type="ECO:0000259" key="15">
    <source>
        <dbReference type="Pfam" id="PF08264"/>
    </source>
</evidence>
<keyword evidence="7 11" id="KW-0648">Protein biosynthesis</keyword>
<dbReference type="InterPro" id="IPR014729">
    <property type="entry name" value="Rossmann-like_a/b/a_fold"/>
</dbReference>
<evidence type="ECO:0000256" key="6">
    <source>
        <dbReference type="ARBA" id="ARBA00022840"/>
    </source>
</evidence>
<keyword evidence="6 11" id="KW-0067">ATP-binding</keyword>
<reference evidence="16" key="2">
    <citation type="submission" date="2020-08" db="EMBL/GenBank/DDBJ databases">
        <title>Plant Genome Project.</title>
        <authorList>
            <person name="Zhang R.-G."/>
        </authorList>
    </citation>
    <scope>NUCLEOTIDE SEQUENCE</scope>
    <source>
        <strain evidence="16">Huo1</strain>
        <tissue evidence="16">Leaf</tissue>
    </source>
</reference>
<dbReference type="GO" id="GO:0048608">
    <property type="term" value="P:reproductive structure development"/>
    <property type="evidence" value="ECO:0007669"/>
    <property type="project" value="UniProtKB-ARBA"/>
</dbReference>
<evidence type="ECO:0000256" key="11">
    <source>
        <dbReference type="RuleBase" id="RU363035"/>
    </source>
</evidence>
<keyword evidence="17" id="KW-1185">Reference proteome</keyword>
<name>A0A8X8W1L0_SALSN</name>
<dbReference type="PANTHER" id="PTHR11946:SF109">
    <property type="entry name" value="VALINE--TRNA LIGASE"/>
    <property type="match status" value="1"/>
</dbReference>
<protein>
    <recommendedName>
        <fullName evidence="2">valine--tRNA ligase</fullName>
        <ecNumber evidence="2">6.1.1.9</ecNumber>
    </recommendedName>
    <alternativeName>
        <fullName evidence="9">Valyl-tRNA synthetase</fullName>
    </alternativeName>
</protein>
<sequence>MESTAEGLVKKLKKEERPREKELKKLKKQHRRCLPQQQKKMKKIAIKGLEVDPETPLGEKKKLAPEMAQNYNPSDVLPPPNVTGDLHLGHALTVAIEDTIIRWKQMSAYNTVWVPGMDHAGIATQVAVEKKIWKDQKLTRHDLGRERFLDESFTMDVKRSRAVTEAFVRLHKEGLIYRDERLVSWDCSMQTAISNVELKDTNITERTPLQVKGYEAPVEFGVLTLFAYPLEGDLGEIVVATTPVETMLGDTAIAVHPKDPRYKHLHGKFAVHPFNGRKLKIVCDSMLVDMKFGTGAVKITPAHDPDDYEVGKRHDLDCITLFTDDGKINSNGGEVFEGMPRFKARVTVIQALKEKLYLQHRGDKNNEMCLKICSRSNDVVEYLVKPQWYVNCKGMAEDGLNAVIGDTNPKLEIEPKQYVAEWQRWLENIRDWCISRQIWWGHRIPTWYVVLEDDQLKELDAYDNRWVVGRTVEEAQEEASRLFAGKKVQLLQDPDVLDTWFSSGLFPVSVFGWPDDTEDLKAFSPTSVLETGHDILFFWVARMVMMCMKLGGDLPFTKVYLHPMVRDSHRCKMSEELGNGIDPLDIINGATLEELHEKLDKRHKEGSLTLEAVEIAKERQSKDFPNGIKELSGAISCGMQLVASLESYEFSDAATAVYSWWKYQLCDVFIEDTLWLCLDNGLRLLHPFMPFITEELWQRLPYSVRKESISISEYPSVIKSWTNDDVELEMDMIDSVVKSLRSLKSQLPPKVRPAATVRCLTNDACDIIKGHGLEIATLAKLSSLTVLSENADVPVGYLVDVVNESLSVFLEQGSINAEAELGKLKEKMKETQKQIDSLTKMTSAAGYKEKASPDVCVRDEEKLASLLREIPSLKEAASEHSNPNFYVWRVNF</sequence>
<dbReference type="PROSITE" id="PS00178">
    <property type="entry name" value="AA_TRNA_LIGASE_I"/>
    <property type="match status" value="1"/>
</dbReference>
<feature type="compositionally biased region" description="Basic and acidic residues" evidence="13">
    <location>
        <begin position="13"/>
        <end position="23"/>
    </location>
</feature>
<dbReference type="SUPFAM" id="SSF47323">
    <property type="entry name" value="Anticodon-binding domain of a subclass of class I aminoacyl-tRNA synthetases"/>
    <property type="match status" value="1"/>
</dbReference>
<evidence type="ECO:0000256" key="9">
    <source>
        <dbReference type="ARBA" id="ARBA00029936"/>
    </source>
</evidence>
<comment type="caution">
    <text evidence="16">The sequence shown here is derived from an EMBL/GenBank/DDBJ whole genome shotgun (WGS) entry which is preliminary data.</text>
</comment>
<keyword evidence="12" id="KW-0175">Coiled coil</keyword>
<dbReference type="GO" id="GO:0005524">
    <property type="term" value="F:ATP binding"/>
    <property type="evidence" value="ECO:0007669"/>
    <property type="project" value="UniProtKB-KW"/>
</dbReference>
<dbReference type="InterPro" id="IPR033705">
    <property type="entry name" value="Anticodon_Ia_Val"/>
</dbReference>
<evidence type="ECO:0000256" key="7">
    <source>
        <dbReference type="ARBA" id="ARBA00022917"/>
    </source>
</evidence>
<keyword evidence="4 11" id="KW-0436">Ligase</keyword>
<dbReference type="SUPFAM" id="SSF52374">
    <property type="entry name" value="Nucleotidylyl transferase"/>
    <property type="match status" value="1"/>
</dbReference>
<dbReference type="Pfam" id="PF00133">
    <property type="entry name" value="tRNA-synt_1"/>
    <property type="match status" value="1"/>
</dbReference>
<comment type="catalytic activity">
    <reaction evidence="10">
        <text>tRNA(Val) + L-valine + ATP = L-valyl-tRNA(Val) + AMP + diphosphate</text>
        <dbReference type="Rhea" id="RHEA:10704"/>
        <dbReference type="Rhea" id="RHEA-COMP:9672"/>
        <dbReference type="Rhea" id="RHEA-COMP:9708"/>
        <dbReference type="ChEBI" id="CHEBI:30616"/>
        <dbReference type="ChEBI" id="CHEBI:33019"/>
        <dbReference type="ChEBI" id="CHEBI:57762"/>
        <dbReference type="ChEBI" id="CHEBI:78442"/>
        <dbReference type="ChEBI" id="CHEBI:78537"/>
        <dbReference type="ChEBI" id="CHEBI:456215"/>
        <dbReference type="EC" id="6.1.1.9"/>
    </reaction>
</comment>
<dbReference type="CDD" id="cd00817">
    <property type="entry name" value="ValRS_core"/>
    <property type="match status" value="1"/>
</dbReference>
<evidence type="ECO:0000256" key="8">
    <source>
        <dbReference type="ARBA" id="ARBA00023146"/>
    </source>
</evidence>
<evidence type="ECO:0000313" key="16">
    <source>
        <dbReference type="EMBL" id="KAG6386313.1"/>
    </source>
</evidence>
<dbReference type="EC" id="6.1.1.9" evidence="2"/>
<reference evidence="16" key="1">
    <citation type="submission" date="2018-01" db="EMBL/GenBank/DDBJ databases">
        <authorList>
            <person name="Mao J.F."/>
        </authorList>
    </citation>
    <scope>NUCLEOTIDE SEQUENCE</scope>
    <source>
        <strain evidence="16">Huo1</strain>
        <tissue evidence="16">Leaf</tissue>
    </source>
</reference>
<dbReference type="InterPro" id="IPR009080">
    <property type="entry name" value="tRNAsynth_Ia_anticodon-bd"/>
</dbReference>
<dbReference type="GO" id="GO:0005829">
    <property type="term" value="C:cytosol"/>
    <property type="evidence" value="ECO:0007669"/>
    <property type="project" value="TreeGrafter"/>
</dbReference>
<dbReference type="FunFam" id="3.40.50.620:FF:000078">
    <property type="entry name" value="Valine--tRNA ligase, mitochondrial"/>
    <property type="match status" value="1"/>
</dbReference>
<dbReference type="SUPFAM" id="SSF50677">
    <property type="entry name" value="ValRS/IleRS/LeuRS editing domain"/>
    <property type="match status" value="1"/>
</dbReference>
<dbReference type="InterPro" id="IPR002303">
    <property type="entry name" value="Valyl-tRNA_ligase"/>
</dbReference>
<keyword evidence="5 11" id="KW-0547">Nucleotide-binding</keyword>
<dbReference type="Gene3D" id="3.90.740.10">
    <property type="entry name" value="Valyl/Leucyl/Isoleucyl-tRNA synthetase, editing domain"/>
    <property type="match status" value="1"/>
</dbReference>
<dbReference type="GO" id="GO:0006438">
    <property type="term" value="P:valyl-tRNA aminoacylation"/>
    <property type="evidence" value="ECO:0007669"/>
    <property type="project" value="InterPro"/>
</dbReference>
<gene>
    <name evidence="16" type="ORF">SASPL_155208</name>
</gene>
<dbReference type="FunFam" id="3.90.740.10:FF:000005">
    <property type="entry name" value="Valine--tRNA ligase, mitochondrial"/>
    <property type="match status" value="1"/>
</dbReference>
<evidence type="ECO:0000259" key="14">
    <source>
        <dbReference type="Pfam" id="PF00133"/>
    </source>
</evidence>
<feature type="compositionally biased region" description="Basic residues" evidence="13">
    <location>
        <begin position="24"/>
        <end position="40"/>
    </location>
</feature>
<dbReference type="GO" id="GO:0004832">
    <property type="term" value="F:valine-tRNA ligase activity"/>
    <property type="evidence" value="ECO:0007669"/>
    <property type="project" value="UniProtKB-EC"/>
</dbReference>
<comment type="similarity">
    <text evidence="1 11">Belongs to the class-I aminoacyl-tRNA synthetase family.</text>
</comment>
<organism evidence="16">
    <name type="scientific">Salvia splendens</name>
    <name type="common">Scarlet sage</name>
    <dbReference type="NCBI Taxonomy" id="180675"/>
    <lineage>
        <taxon>Eukaryota</taxon>
        <taxon>Viridiplantae</taxon>
        <taxon>Streptophyta</taxon>
        <taxon>Embryophyta</taxon>
        <taxon>Tracheophyta</taxon>
        <taxon>Spermatophyta</taxon>
        <taxon>Magnoliopsida</taxon>
        <taxon>eudicotyledons</taxon>
        <taxon>Gunneridae</taxon>
        <taxon>Pentapetalae</taxon>
        <taxon>asterids</taxon>
        <taxon>lamiids</taxon>
        <taxon>Lamiales</taxon>
        <taxon>Lamiaceae</taxon>
        <taxon>Nepetoideae</taxon>
        <taxon>Mentheae</taxon>
        <taxon>Salviinae</taxon>
        <taxon>Salvia</taxon>
        <taxon>Salvia subgen. Calosphace</taxon>
        <taxon>core Calosphace</taxon>
    </lineage>
</organism>
<evidence type="ECO:0000256" key="5">
    <source>
        <dbReference type="ARBA" id="ARBA00022741"/>
    </source>
</evidence>
<dbReference type="Proteomes" id="UP000298416">
    <property type="component" value="Unassembled WGS sequence"/>
</dbReference>
<feature type="domain" description="Methionyl/Valyl/Leucyl/Isoleucyl-tRNA synthetase anticodon-binding" evidence="15">
    <location>
        <begin position="644"/>
        <end position="747"/>
    </location>
</feature>